<feature type="region of interest" description="Disordered" evidence="2">
    <location>
        <begin position="63"/>
        <end position="82"/>
    </location>
</feature>
<dbReference type="AlphaFoldDB" id="S9VL06"/>
<comment type="caution">
    <text evidence="3">The sequence shown here is derived from an EMBL/GenBank/DDBJ whole genome shotgun (WGS) entry which is preliminary data.</text>
</comment>
<sequence>MASAPRQGRKGGKITASPAVVANDPSPSALSPGSQLPGATGFPSDPNVVFDFNLEALLGNKKQKKAAQEAGDSPATTAAPPAAPVTAESNVFKFDVDAIQQVAQGVVIGGAKSFRTDTHARKPDASLEDVAKKLSTIFQAQRPSGANNKSHEVAAQALKDLEDCDVLLSQRTMLTMKIATMLSKKVEDSKVLVVVPRYFEVNGTAEALRRMKNVEGGANDNVGEIYGQTLTGDSTCRLWVASAETALLYLHTQRSLAPFTHVVVPSVSRVTPLVSYFLWGLRERVFRHSPNLDASAPPLRLLLCVSPGTLEQTRAFFEHVRLAELPAPVEGDILDFSYDEASALAECDVLESEIDATGRFPAPHRKLVSHTLSAAVSLIKKLTAEAKFPQKIYLFTSDGRDAVEAIQTESIKDVMVFSGRYAADDDGAEEAPTPSTHHCVYVLHSVMNSLQSGSDDVNFVLDLGTTRRISNASKYESFIAGSASEWASRIDLKERRELLGEVCCGGYFTLYPPAAMEVMPKKDVRTTPMADIENALLQCSRADMPFDLASDSLVTVDSDTMEQVLHNLSEKCFIMNAQSAGLTFTGEMAARLPLEIDLAHLVINGCALGFGEASVLLAVICALPFRNPVGSNPTELQAWSAAVTENRKKYAGDIARQSDVLADALVYLEWCKLVAEGQPTDSLVAELQVKETRLEQMKTLMDYIRMQLSDYVFLDDFTVPRTVEAMKDTIKRNATILTFLEASALARRTLYVRESGNLKLKDRSGALVFVRTSKKVSPNLNVPSSVAWESGAVLLPVDVRSLPNLITAARFSLLSTNYLFASLLLLSPQLEYSDPIDVSGKGRVVYFAVTCNCQMKRFAVAIEEAVSILNFREKWNKALGYLAALRKLPHPISARRFEQELKQVDRLFHLSDFYTQVQREMMNLVTELEVTEHQGSFVSKKVHCLCPTTIIPSEETPALASDVTMSKRFHDGNAWRVASPNTVTSPATVPTKDSEKPAANAFPSAQVGLYIEEDDDDVEVIEESYFVKHGPIMDDDD</sequence>
<accession>S9VL06</accession>
<comment type="catalytic activity">
    <reaction evidence="1">
        <text>ATP + H2O = ADP + phosphate + H(+)</text>
        <dbReference type="Rhea" id="RHEA:13065"/>
        <dbReference type="ChEBI" id="CHEBI:15377"/>
        <dbReference type="ChEBI" id="CHEBI:15378"/>
        <dbReference type="ChEBI" id="CHEBI:30616"/>
        <dbReference type="ChEBI" id="CHEBI:43474"/>
        <dbReference type="ChEBI" id="CHEBI:456216"/>
        <dbReference type="EC" id="3.6.4.13"/>
    </reaction>
</comment>
<dbReference type="EMBL" id="ATMH01007407">
    <property type="protein sequence ID" value="EPY23880.1"/>
    <property type="molecule type" value="Genomic_DNA"/>
</dbReference>
<evidence type="ECO:0000256" key="1">
    <source>
        <dbReference type="ARBA" id="ARBA00047984"/>
    </source>
</evidence>
<keyword evidence="4" id="KW-1185">Reference proteome</keyword>
<reference evidence="3 4" key="1">
    <citation type="journal article" date="2013" name="PLoS ONE">
        <title>Predicting the Proteins of Angomonas deanei, Strigomonas culicis and Their Respective Endosymbionts Reveals New Aspects of the Trypanosomatidae Family.</title>
        <authorList>
            <person name="Motta M.C."/>
            <person name="Martins A.C."/>
            <person name="de Souza S.S."/>
            <person name="Catta-Preta C.M."/>
            <person name="Silva R."/>
            <person name="Klein C.C."/>
            <person name="de Almeida L.G."/>
            <person name="de Lima Cunha O."/>
            <person name="Ciapina L.P."/>
            <person name="Brocchi M."/>
            <person name="Colabardini A.C."/>
            <person name="de Araujo Lima B."/>
            <person name="Machado C.R."/>
            <person name="de Almeida Soares C.M."/>
            <person name="Probst C.M."/>
            <person name="de Menezes C.B."/>
            <person name="Thompson C.E."/>
            <person name="Bartholomeu D.C."/>
            <person name="Gradia D.F."/>
            <person name="Pavoni D.P."/>
            <person name="Grisard E.C."/>
            <person name="Fantinatti-Garboggini F."/>
            <person name="Marchini F.K."/>
            <person name="Rodrigues-Luiz G.F."/>
            <person name="Wagner G."/>
            <person name="Goldman G.H."/>
            <person name="Fietto J.L."/>
            <person name="Elias M.C."/>
            <person name="Goldman M.H."/>
            <person name="Sagot M.F."/>
            <person name="Pereira M."/>
            <person name="Stoco P.H."/>
            <person name="de Mendonca-Neto R.P."/>
            <person name="Teixeira S.M."/>
            <person name="Maciel T.E."/>
            <person name="de Oliveira Mendes T.A."/>
            <person name="Urmenyi T.P."/>
            <person name="de Souza W."/>
            <person name="Schenkman S."/>
            <person name="de Vasconcelos A.T."/>
        </authorList>
    </citation>
    <scope>NUCLEOTIDE SEQUENCE [LARGE SCALE GENOMIC DNA]</scope>
</reference>
<dbReference type="Proteomes" id="UP000015354">
    <property type="component" value="Unassembled WGS sequence"/>
</dbReference>
<dbReference type="OrthoDB" id="278017at2759"/>
<evidence type="ECO:0000313" key="4">
    <source>
        <dbReference type="Proteomes" id="UP000015354"/>
    </source>
</evidence>
<proteinExistence type="predicted"/>
<evidence type="ECO:0000256" key="2">
    <source>
        <dbReference type="SAM" id="MobiDB-lite"/>
    </source>
</evidence>
<gene>
    <name evidence="3" type="ORF">STCU_07407</name>
</gene>
<organism evidence="3 4">
    <name type="scientific">Strigomonas culicis</name>
    <dbReference type="NCBI Taxonomy" id="28005"/>
    <lineage>
        <taxon>Eukaryota</taxon>
        <taxon>Discoba</taxon>
        <taxon>Euglenozoa</taxon>
        <taxon>Kinetoplastea</taxon>
        <taxon>Metakinetoplastina</taxon>
        <taxon>Trypanosomatida</taxon>
        <taxon>Trypanosomatidae</taxon>
        <taxon>Strigomonadinae</taxon>
        <taxon>Strigomonas</taxon>
    </lineage>
</organism>
<dbReference type="GO" id="GO:0003724">
    <property type="term" value="F:RNA helicase activity"/>
    <property type="evidence" value="ECO:0007669"/>
    <property type="project" value="UniProtKB-EC"/>
</dbReference>
<keyword evidence="3" id="KW-0347">Helicase</keyword>
<name>S9VL06_9TRYP</name>
<dbReference type="PANTHER" id="PTHR18934">
    <property type="entry name" value="ATP-DEPENDENT RNA HELICASE"/>
    <property type="match status" value="1"/>
</dbReference>
<keyword evidence="3" id="KW-0378">Hydrolase</keyword>
<dbReference type="GO" id="GO:0003723">
    <property type="term" value="F:RNA binding"/>
    <property type="evidence" value="ECO:0007669"/>
    <property type="project" value="TreeGrafter"/>
</dbReference>
<keyword evidence="3" id="KW-0547">Nucleotide-binding</keyword>
<protein>
    <submittedName>
        <fullName evidence="3">ATP-dependent RNA helicase</fullName>
    </submittedName>
</protein>
<feature type="region of interest" description="Disordered" evidence="2">
    <location>
        <begin position="1"/>
        <end position="42"/>
    </location>
</feature>
<dbReference type="PANTHER" id="PTHR18934:SF83">
    <property type="entry name" value="PRE-MRNA-SPLICING FACTOR ATP-DEPENDENT RNA HELICASE DHX16"/>
    <property type="match status" value="1"/>
</dbReference>
<feature type="region of interest" description="Disordered" evidence="2">
    <location>
        <begin position="980"/>
        <end position="999"/>
    </location>
</feature>
<dbReference type="GO" id="GO:0071013">
    <property type="term" value="C:catalytic step 2 spliceosome"/>
    <property type="evidence" value="ECO:0007669"/>
    <property type="project" value="TreeGrafter"/>
</dbReference>
<keyword evidence="3" id="KW-0067">ATP-binding</keyword>
<evidence type="ECO:0000313" key="3">
    <source>
        <dbReference type="EMBL" id="EPY23880.1"/>
    </source>
</evidence>
<feature type="compositionally biased region" description="Polar residues" evidence="2">
    <location>
        <begin position="25"/>
        <end position="34"/>
    </location>
</feature>